<evidence type="ECO:0000313" key="3">
    <source>
        <dbReference type="Proteomes" id="UP000054018"/>
    </source>
</evidence>
<dbReference type="Proteomes" id="UP000054018">
    <property type="component" value="Unassembled WGS sequence"/>
</dbReference>
<dbReference type="InterPro" id="IPR036397">
    <property type="entry name" value="RNaseH_sf"/>
</dbReference>
<evidence type="ECO:0000313" key="2">
    <source>
        <dbReference type="EMBL" id="KIK24136.1"/>
    </source>
</evidence>
<feature type="domain" description="Tc1-like transposase DDE" evidence="1">
    <location>
        <begin position="10"/>
        <end position="114"/>
    </location>
</feature>
<dbReference type="Pfam" id="PF13358">
    <property type="entry name" value="DDE_3"/>
    <property type="match status" value="1"/>
</dbReference>
<keyword evidence="3" id="KW-1185">Reference proteome</keyword>
<reference evidence="3" key="2">
    <citation type="submission" date="2015-01" db="EMBL/GenBank/DDBJ databases">
        <title>Evolutionary Origins and Diversification of the Mycorrhizal Mutualists.</title>
        <authorList>
            <consortium name="DOE Joint Genome Institute"/>
            <consortium name="Mycorrhizal Genomics Consortium"/>
            <person name="Kohler A."/>
            <person name="Kuo A."/>
            <person name="Nagy L.G."/>
            <person name="Floudas D."/>
            <person name="Copeland A."/>
            <person name="Barry K.W."/>
            <person name="Cichocki N."/>
            <person name="Veneault-Fourrey C."/>
            <person name="LaButti K."/>
            <person name="Lindquist E.A."/>
            <person name="Lipzen A."/>
            <person name="Lundell T."/>
            <person name="Morin E."/>
            <person name="Murat C."/>
            <person name="Riley R."/>
            <person name="Ohm R."/>
            <person name="Sun H."/>
            <person name="Tunlid A."/>
            <person name="Henrissat B."/>
            <person name="Grigoriev I.V."/>
            <person name="Hibbett D.S."/>
            <person name="Martin F."/>
        </authorList>
    </citation>
    <scope>NUCLEOTIDE SEQUENCE [LARGE SCALE GENOMIC DNA]</scope>
    <source>
        <strain evidence="3">441</strain>
    </source>
</reference>
<dbReference type="GO" id="GO:0003676">
    <property type="term" value="F:nucleic acid binding"/>
    <property type="evidence" value="ECO:0007669"/>
    <property type="project" value="InterPro"/>
</dbReference>
<dbReference type="Gene3D" id="3.30.420.10">
    <property type="entry name" value="Ribonuclease H-like superfamily/Ribonuclease H"/>
    <property type="match status" value="1"/>
</dbReference>
<evidence type="ECO:0000259" key="1">
    <source>
        <dbReference type="Pfam" id="PF13358"/>
    </source>
</evidence>
<accession>A0A0C9Z4V4</accession>
<dbReference type="AlphaFoldDB" id="A0A0C9Z4V4"/>
<protein>
    <recommendedName>
        <fullName evidence="1">Tc1-like transposase DDE domain-containing protein</fullName>
    </recommendedName>
</protein>
<dbReference type="PANTHER" id="PTHR46564:SF1">
    <property type="entry name" value="TRANSPOSASE"/>
    <property type="match status" value="1"/>
</dbReference>
<reference evidence="2 3" key="1">
    <citation type="submission" date="2014-04" db="EMBL/GenBank/DDBJ databases">
        <authorList>
            <consortium name="DOE Joint Genome Institute"/>
            <person name="Kuo A."/>
            <person name="Kohler A."/>
            <person name="Costa M.D."/>
            <person name="Nagy L.G."/>
            <person name="Floudas D."/>
            <person name="Copeland A."/>
            <person name="Barry K.W."/>
            <person name="Cichocki N."/>
            <person name="Veneault-Fourrey C."/>
            <person name="LaButti K."/>
            <person name="Lindquist E.A."/>
            <person name="Lipzen A."/>
            <person name="Lundell T."/>
            <person name="Morin E."/>
            <person name="Murat C."/>
            <person name="Sun H."/>
            <person name="Tunlid A."/>
            <person name="Henrissat B."/>
            <person name="Grigoriev I.V."/>
            <person name="Hibbett D.S."/>
            <person name="Martin F."/>
            <person name="Nordberg H.P."/>
            <person name="Cantor M.N."/>
            <person name="Hua S.X."/>
        </authorList>
    </citation>
    <scope>NUCLEOTIDE SEQUENCE [LARGE SCALE GENOMIC DNA]</scope>
    <source>
        <strain evidence="2 3">441</strain>
    </source>
</reference>
<dbReference type="InterPro" id="IPR038717">
    <property type="entry name" value="Tc1-like_DDE_dom"/>
</dbReference>
<sequence>MSQYSAEEIGFIDETLKDERTTFRWNGCSAKGMCVQKKGVFVWGHRLSAVGLLMLDGMAACSVIEGSFTAMKFAHFLEHDMLLLCSPYPGLLSILIMDNAHIHHHEEIEELAHNAG</sequence>
<dbReference type="HOGENOM" id="CLU_056788_11_2_1"/>
<dbReference type="OrthoDB" id="2142724at2759"/>
<proteinExistence type="predicted"/>
<gene>
    <name evidence="2" type="ORF">PISMIDRAFT_99136</name>
</gene>
<dbReference type="PANTHER" id="PTHR46564">
    <property type="entry name" value="TRANSPOSASE"/>
    <property type="match status" value="1"/>
</dbReference>
<dbReference type="STRING" id="765257.A0A0C9Z4V4"/>
<organism evidence="2 3">
    <name type="scientific">Pisolithus microcarpus 441</name>
    <dbReference type="NCBI Taxonomy" id="765257"/>
    <lineage>
        <taxon>Eukaryota</taxon>
        <taxon>Fungi</taxon>
        <taxon>Dikarya</taxon>
        <taxon>Basidiomycota</taxon>
        <taxon>Agaricomycotina</taxon>
        <taxon>Agaricomycetes</taxon>
        <taxon>Agaricomycetidae</taxon>
        <taxon>Boletales</taxon>
        <taxon>Sclerodermatineae</taxon>
        <taxon>Pisolithaceae</taxon>
        <taxon>Pisolithus</taxon>
    </lineage>
</organism>
<dbReference type="EMBL" id="KN833719">
    <property type="protein sequence ID" value="KIK24136.1"/>
    <property type="molecule type" value="Genomic_DNA"/>
</dbReference>
<name>A0A0C9Z4V4_9AGAM</name>